<evidence type="ECO:0000313" key="1">
    <source>
        <dbReference type="EMBL" id="KAI3669093.1"/>
    </source>
</evidence>
<name>A0ACB8XNB7_ARCLA</name>
<reference evidence="1 2" key="2">
    <citation type="journal article" date="2022" name="Mol. Ecol. Resour.">
        <title>The genomes of chicory, endive, great burdock and yacon provide insights into Asteraceae paleo-polyploidization history and plant inulin production.</title>
        <authorList>
            <person name="Fan W."/>
            <person name="Wang S."/>
            <person name="Wang H."/>
            <person name="Wang A."/>
            <person name="Jiang F."/>
            <person name="Liu H."/>
            <person name="Zhao H."/>
            <person name="Xu D."/>
            <person name="Zhang Y."/>
        </authorList>
    </citation>
    <scope>NUCLEOTIDE SEQUENCE [LARGE SCALE GENOMIC DNA]</scope>
    <source>
        <strain evidence="2">cv. Niubang</strain>
    </source>
</reference>
<protein>
    <submittedName>
        <fullName evidence="1">Uncharacterized protein</fullName>
    </submittedName>
</protein>
<proteinExistence type="predicted"/>
<organism evidence="1 2">
    <name type="scientific">Arctium lappa</name>
    <name type="common">Greater burdock</name>
    <name type="synonym">Lappa major</name>
    <dbReference type="NCBI Taxonomy" id="4217"/>
    <lineage>
        <taxon>Eukaryota</taxon>
        <taxon>Viridiplantae</taxon>
        <taxon>Streptophyta</taxon>
        <taxon>Embryophyta</taxon>
        <taxon>Tracheophyta</taxon>
        <taxon>Spermatophyta</taxon>
        <taxon>Magnoliopsida</taxon>
        <taxon>eudicotyledons</taxon>
        <taxon>Gunneridae</taxon>
        <taxon>Pentapetalae</taxon>
        <taxon>asterids</taxon>
        <taxon>campanulids</taxon>
        <taxon>Asterales</taxon>
        <taxon>Asteraceae</taxon>
        <taxon>Carduoideae</taxon>
        <taxon>Cardueae</taxon>
        <taxon>Arctiinae</taxon>
        <taxon>Arctium</taxon>
    </lineage>
</organism>
<sequence>MISSSLYWTSCKISSLVNGIHLETVKFPVVVWCTALDPSEMELYGVGTDGLIYKRRLKVAMRKQVVKRGETVAWSGDHGGAVVAMDMLNYGRTLLTVCKNGEICVLEVESGKMMSGFGEKIGRLRGVVVARGGGGFGRRGECGGYYGGKELGNAVTAVAKMEEVLKVVVEDRRRRL</sequence>
<evidence type="ECO:0000313" key="2">
    <source>
        <dbReference type="Proteomes" id="UP001055879"/>
    </source>
</evidence>
<gene>
    <name evidence="1" type="ORF">L6452_40316</name>
</gene>
<keyword evidence="2" id="KW-1185">Reference proteome</keyword>
<dbReference type="EMBL" id="CM042062">
    <property type="protein sequence ID" value="KAI3669093.1"/>
    <property type="molecule type" value="Genomic_DNA"/>
</dbReference>
<accession>A0ACB8XNB7</accession>
<reference evidence="2" key="1">
    <citation type="journal article" date="2022" name="Mol. Ecol. Resour.">
        <title>The genomes of chicory, endive, great burdock and yacon provide insights into Asteraceae palaeo-polyploidization history and plant inulin production.</title>
        <authorList>
            <person name="Fan W."/>
            <person name="Wang S."/>
            <person name="Wang H."/>
            <person name="Wang A."/>
            <person name="Jiang F."/>
            <person name="Liu H."/>
            <person name="Zhao H."/>
            <person name="Xu D."/>
            <person name="Zhang Y."/>
        </authorList>
    </citation>
    <scope>NUCLEOTIDE SEQUENCE [LARGE SCALE GENOMIC DNA]</scope>
    <source>
        <strain evidence="2">cv. Niubang</strain>
    </source>
</reference>
<comment type="caution">
    <text evidence="1">The sequence shown here is derived from an EMBL/GenBank/DDBJ whole genome shotgun (WGS) entry which is preliminary data.</text>
</comment>
<dbReference type="Proteomes" id="UP001055879">
    <property type="component" value="Linkage Group LG16"/>
</dbReference>